<evidence type="ECO:0000256" key="7">
    <source>
        <dbReference type="ARBA" id="ARBA00022692"/>
    </source>
</evidence>
<protein>
    <recommendedName>
        <fullName evidence="3">histidine kinase</fullName>
        <ecNumber evidence="3">2.7.13.3</ecNumber>
    </recommendedName>
</protein>
<keyword evidence="6" id="KW-0808">Transferase</keyword>
<evidence type="ECO:0000259" key="14">
    <source>
        <dbReference type="PROSITE" id="PS50109"/>
    </source>
</evidence>
<keyword evidence="5" id="KW-0597">Phosphoprotein</keyword>
<evidence type="ECO:0000256" key="4">
    <source>
        <dbReference type="ARBA" id="ARBA00022475"/>
    </source>
</evidence>
<evidence type="ECO:0000256" key="11">
    <source>
        <dbReference type="SAM" id="Coils"/>
    </source>
</evidence>
<dbReference type="Pfam" id="PF00672">
    <property type="entry name" value="HAMP"/>
    <property type="match status" value="1"/>
</dbReference>
<dbReference type="PROSITE" id="PS50109">
    <property type="entry name" value="HIS_KIN"/>
    <property type="match status" value="1"/>
</dbReference>
<keyword evidence="4" id="KW-1003">Cell membrane</keyword>
<evidence type="ECO:0000256" key="13">
    <source>
        <dbReference type="SAM" id="Phobius"/>
    </source>
</evidence>
<dbReference type="AlphaFoldDB" id="A0A1M7CHC9"/>
<evidence type="ECO:0000256" key="2">
    <source>
        <dbReference type="ARBA" id="ARBA00004651"/>
    </source>
</evidence>
<dbReference type="CDD" id="cd06225">
    <property type="entry name" value="HAMP"/>
    <property type="match status" value="1"/>
</dbReference>
<evidence type="ECO:0000259" key="15">
    <source>
        <dbReference type="PROSITE" id="PS50885"/>
    </source>
</evidence>
<dbReference type="PANTHER" id="PTHR43065:SF22">
    <property type="entry name" value="HISTIDINE KINASE"/>
    <property type="match status" value="1"/>
</dbReference>
<dbReference type="Proteomes" id="UP000322545">
    <property type="component" value="Unassembled WGS sequence"/>
</dbReference>
<keyword evidence="11" id="KW-0175">Coiled coil</keyword>
<dbReference type="SUPFAM" id="SSF47384">
    <property type="entry name" value="Homodimeric domain of signal transducing histidine kinase"/>
    <property type="match status" value="1"/>
</dbReference>
<feature type="region of interest" description="Disordered" evidence="12">
    <location>
        <begin position="1"/>
        <end position="37"/>
    </location>
</feature>
<dbReference type="Gene3D" id="3.30.565.10">
    <property type="entry name" value="Histidine kinase-like ATPase, C-terminal domain"/>
    <property type="match status" value="1"/>
</dbReference>
<dbReference type="SUPFAM" id="SSF103190">
    <property type="entry name" value="Sensory domain-like"/>
    <property type="match status" value="1"/>
</dbReference>
<feature type="coiled-coil region" evidence="11">
    <location>
        <begin position="439"/>
        <end position="466"/>
    </location>
</feature>
<dbReference type="GO" id="GO:0000155">
    <property type="term" value="F:phosphorelay sensor kinase activity"/>
    <property type="evidence" value="ECO:0007669"/>
    <property type="project" value="InterPro"/>
</dbReference>
<comment type="subcellular location">
    <subcellularLocation>
        <location evidence="2">Cell membrane</location>
        <topology evidence="2">Multi-pass membrane protein</topology>
    </subcellularLocation>
</comment>
<dbReference type="Pfam" id="PF02518">
    <property type="entry name" value="HATPase_c"/>
    <property type="match status" value="1"/>
</dbReference>
<feature type="compositionally biased region" description="Pro residues" evidence="12">
    <location>
        <begin position="1"/>
        <end position="11"/>
    </location>
</feature>
<feature type="compositionally biased region" description="Polar residues" evidence="12">
    <location>
        <begin position="20"/>
        <end position="32"/>
    </location>
</feature>
<evidence type="ECO:0000256" key="9">
    <source>
        <dbReference type="ARBA" id="ARBA00022989"/>
    </source>
</evidence>
<dbReference type="SMART" id="SM00388">
    <property type="entry name" value="HisKA"/>
    <property type="match status" value="1"/>
</dbReference>
<dbReference type="GO" id="GO:0005886">
    <property type="term" value="C:plasma membrane"/>
    <property type="evidence" value="ECO:0007669"/>
    <property type="project" value="UniProtKB-SubCell"/>
</dbReference>
<dbReference type="CDD" id="cd00082">
    <property type="entry name" value="HisKA"/>
    <property type="match status" value="1"/>
</dbReference>
<feature type="transmembrane region" description="Helical" evidence="13">
    <location>
        <begin position="357"/>
        <end position="379"/>
    </location>
</feature>
<feature type="domain" description="HAMP" evidence="15">
    <location>
        <begin position="380"/>
        <end position="433"/>
    </location>
</feature>
<evidence type="ECO:0000256" key="8">
    <source>
        <dbReference type="ARBA" id="ARBA00022777"/>
    </source>
</evidence>
<keyword evidence="10 13" id="KW-0472">Membrane</keyword>
<gene>
    <name evidence="16" type="ORF">SAMN05443432_102155</name>
</gene>
<evidence type="ECO:0000256" key="6">
    <source>
        <dbReference type="ARBA" id="ARBA00022679"/>
    </source>
</evidence>
<dbReference type="SMART" id="SM00304">
    <property type="entry name" value="HAMP"/>
    <property type="match status" value="1"/>
</dbReference>
<evidence type="ECO:0000256" key="1">
    <source>
        <dbReference type="ARBA" id="ARBA00000085"/>
    </source>
</evidence>
<dbReference type="InterPro" id="IPR033463">
    <property type="entry name" value="sCache_3"/>
</dbReference>
<dbReference type="PROSITE" id="PS50885">
    <property type="entry name" value="HAMP"/>
    <property type="match status" value="1"/>
</dbReference>
<dbReference type="InterPro" id="IPR003661">
    <property type="entry name" value="HisK_dim/P_dom"/>
</dbReference>
<dbReference type="Pfam" id="PF17202">
    <property type="entry name" value="sCache_3_3"/>
    <property type="match status" value="1"/>
</dbReference>
<keyword evidence="9 13" id="KW-1133">Transmembrane helix</keyword>
<evidence type="ECO:0000313" key="16">
    <source>
        <dbReference type="EMBL" id="SHL66576.1"/>
    </source>
</evidence>
<name>A0A1M7CHC9_9RHOB</name>
<dbReference type="Gene3D" id="1.10.287.130">
    <property type="match status" value="1"/>
</dbReference>
<accession>A0A1M7CHC9</accession>
<dbReference type="SMART" id="SM00387">
    <property type="entry name" value="HATPase_c"/>
    <property type="match status" value="1"/>
</dbReference>
<proteinExistence type="predicted"/>
<dbReference type="InterPro" id="IPR036890">
    <property type="entry name" value="HATPase_C_sf"/>
</dbReference>
<reference evidence="16 17" key="1">
    <citation type="submission" date="2016-11" db="EMBL/GenBank/DDBJ databases">
        <authorList>
            <person name="Varghese N."/>
            <person name="Submissions S."/>
        </authorList>
    </citation>
    <scope>NUCLEOTIDE SEQUENCE [LARGE SCALE GENOMIC DNA]</scope>
    <source>
        <strain evidence="16 17">DSM 28249</strain>
    </source>
</reference>
<evidence type="ECO:0000313" key="17">
    <source>
        <dbReference type="Proteomes" id="UP000322545"/>
    </source>
</evidence>
<evidence type="ECO:0000256" key="12">
    <source>
        <dbReference type="SAM" id="MobiDB-lite"/>
    </source>
</evidence>
<sequence length="694" mass="76268">MPEKTGPPPPIRDYAPVTQMEDQVTTPQSDTSPPDAAQDTMWRAVFRSVRVRLLVIALLPMLVLVPVMLGSTMMRWGGKIDEILITKVNGDLTIANQYLDQLLQNSGERLDGFANSVALRDAIGDEAALATLLETQRKALGLDFLYVTDGRTTPAGFTPSDWPVIRSALDGTWRSAVDILSAQELNAVSAGLDAWAAIRLVPTVAAVPTDRSVEDRGMIIHSAAPLRLADNRPGALVGGLLLNRNLSFIDTINALVYREQSLPEGSQGTATLFLDDVRVSTNVRLFENVRALGTRVSAEVRDRVLGEGKVWLDRAFVVNDWYISAYEPIVDSRGMRVGMLYVGFLEAPFLAAKKNAALSVMVLFVLIAAISVPIFLRWAGRIFRPLERMTQTIARVEAGDMDARNRPAQGSGEIAQVAGHLDTLLDRIQERDRQLREWGESLERKVEERTRDLREANHKLERTTERLIMSEKLAAVGEITASVAHEINNPIAVIQGNLDVARSVLDRDADKVQTEFRLIDDQVYRISVIVSKLLQFAKPEEYSGAANVISPVDVVRDCLVLTRHQTEVADIDVVTDFSSENKVVMSRTELQQVVVNLILNAVHAMGEKGRLSLGVHDEDGGVVIRVDDTGQGIDATLLKRIFDPFFTTKQAEGTGLGLSISQTLVTRAGGQITVTSTPGEGSRFRVWLPCAARE</sequence>
<dbReference type="EC" id="2.7.13.3" evidence="3"/>
<dbReference type="InterPro" id="IPR005467">
    <property type="entry name" value="His_kinase_dom"/>
</dbReference>
<dbReference type="InterPro" id="IPR003594">
    <property type="entry name" value="HATPase_dom"/>
</dbReference>
<dbReference type="Gene3D" id="6.10.340.10">
    <property type="match status" value="1"/>
</dbReference>
<dbReference type="PANTHER" id="PTHR43065">
    <property type="entry name" value="SENSOR HISTIDINE KINASE"/>
    <property type="match status" value="1"/>
</dbReference>
<dbReference type="PRINTS" id="PR00344">
    <property type="entry name" value="BCTRLSENSOR"/>
</dbReference>
<feature type="transmembrane region" description="Helical" evidence="13">
    <location>
        <begin position="51"/>
        <end position="69"/>
    </location>
</feature>
<dbReference type="SUPFAM" id="SSF158472">
    <property type="entry name" value="HAMP domain-like"/>
    <property type="match status" value="1"/>
</dbReference>
<dbReference type="InterPro" id="IPR004358">
    <property type="entry name" value="Sig_transdc_His_kin-like_C"/>
</dbReference>
<keyword evidence="8" id="KW-0418">Kinase</keyword>
<comment type="catalytic activity">
    <reaction evidence="1">
        <text>ATP + protein L-histidine = ADP + protein N-phospho-L-histidine.</text>
        <dbReference type="EC" id="2.7.13.3"/>
    </reaction>
</comment>
<dbReference type="SUPFAM" id="SSF55874">
    <property type="entry name" value="ATPase domain of HSP90 chaperone/DNA topoisomerase II/histidine kinase"/>
    <property type="match status" value="1"/>
</dbReference>
<dbReference type="Pfam" id="PF00512">
    <property type="entry name" value="HisKA"/>
    <property type="match status" value="1"/>
</dbReference>
<evidence type="ECO:0000256" key="3">
    <source>
        <dbReference type="ARBA" id="ARBA00012438"/>
    </source>
</evidence>
<organism evidence="16 17">
    <name type="scientific">Roseovarius litoreus</name>
    <dbReference type="NCBI Taxonomy" id="1155722"/>
    <lineage>
        <taxon>Bacteria</taxon>
        <taxon>Pseudomonadati</taxon>
        <taxon>Pseudomonadota</taxon>
        <taxon>Alphaproteobacteria</taxon>
        <taxon>Rhodobacterales</taxon>
        <taxon>Roseobacteraceae</taxon>
        <taxon>Roseovarius</taxon>
    </lineage>
</organism>
<evidence type="ECO:0000256" key="10">
    <source>
        <dbReference type="ARBA" id="ARBA00023136"/>
    </source>
</evidence>
<feature type="domain" description="Histidine kinase" evidence="14">
    <location>
        <begin position="482"/>
        <end position="692"/>
    </location>
</feature>
<dbReference type="InterPro" id="IPR003660">
    <property type="entry name" value="HAMP_dom"/>
</dbReference>
<keyword evidence="17" id="KW-1185">Reference proteome</keyword>
<dbReference type="InterPro" id="IPR029151">
    <property type="entry name" value="Sensor-like_sf"/>
</dbReference>
<dbReference type="InterPro" id="IPR036097">
    <property type="entry name" value="HisK_dim/P_sf"/>
</dbReference>
<keyword evidence="7 13" id="KW-0812">Transmembrane</keyword>
<dbReference type="EMBL" id="FRCB01000002">
    <property type="protein sequence ID" value="SHL66576.1"/>
    <property type="molecule type" value="Genomic_DNA"/>
</dbReference>
<evidence type="ECO:0000256" key="5">
    <source>
        <dbReference type="ARBA" id="ARBA00022553"/>
    </source>
</evidence>